<feature type="transmembrane region" description="Helical" evidence="1">
    <location>
        <begin position="27"/>
        <end position="46"/>
    </location>
</feature>
<accession>A0AA48I161</accession>
<keyword evidence="1" id="KW-0472">Membrane</keyword>
<keyword evidence="3" id="KW-1185">Reference proteome</keyword>
<dbReference type="Proteomes" id="UP001233271">
    <property type="component" value="Chromosome 2"/>
</dbReference>
<evidence type="ECO:0000313" key="2">
    <source>
        <dbReference type="EMBL" id="BEI89216.1"/>
    </source>
</evidence>
<evidence type="ECO:0000256" key="1">
    <source>
        <dbReference type="SAM" id="Phobius"/>
    </source>
</evidence>
<dbReference type="PANTHER" id="PTHR34286:SF1">
    <property type="entry name" value="TRANSMEMBRANE PROTEIN"/>
    <property type="match status" value="1"/>
</dbReference>
<dbReference type="PANTHER" id="PTHR34286">
    <property type="entry name" value="TRANSMEMBRANE PROTEIN"/>
    <property type="match status" value="1"/>
</dbReference>
<name>A0AA48I161_9TREE</name>
<dbReference type="EMBL" id="AP028213">
    <property type="protein sequence ID" value="BEI89216.1"/>
    <property type="molecule type" value="Genomic_DNA"/>
</dbReference>
<organism evidence="2 3">
    <name type="scientific">Cutaneotrichosporon cavernicola</name>
    <dbReference type="NCBI Taxonomy" id="279322"/>
    <lineage>
        <taxon>Eukaryota</taxon>
        <taxon>Fungi</taxon>
        <taxon>Dikarya</taxon>
        <taxon>Basidiomycota</taxon>
        <taxon>Agaricomycotina</taxon>
        <taxon>Tremellomycetes</taxon>
        <taxon>Trichosporonales</taxon>
        <taxon>Trichosporonaceae</taxon>
        <taxon>Cutaneotrichosporon</taxon>
    </lineage>
</organism>
<reference evidence="2" key="1">
    <citation type="journal article" date="2023" name="BMC Genomics">
        <title>Chromosome-level genome assemblies of Cutaneotrichosporon spp. (Trichosporonales, Basidiomycota) reveal imbalanced evolution between nucleotide sequences and chromosome synteny.</title>
        <authorList>
            <person name="Kobayashi Y."/>
            <person name="Kayamori A."/>
            <person name="Aoki K."/>
            <person name="Shiwa Y."/>
            <person name="Matsutani M."/>
            <person name="Fujita N."/>
            <person name="Sugita T."/>
            <person name="Iwasaki W."/>
            <person name="Tanaka N."/>
            <person name="Takashima M."/>
        </authorList>
    </citation>
    <scope>NUCLEOTIDE SEQUENCE</scope>
    <source>
        <strain evidence="2">HIS019</strain>
    </source>
</reference>
<dbReference type="GeneID" id="85493087"/>
<sequence>MGGGAQYPYPKEVWTPSGGWWTRPRNWAGNTVIAVAGIAAVTYATWMVSARNEVRWIAPTKPIPSQRWSPQAAAMGVHACPYPRAPIASEHELRERLIPTTWVLRLVRTLRVQSSRTRQNAAKAALTPMTLWGLIGYLLENTLLHPNTRALLEQFCEIQDP</sequence>
<dbReference type="AlphaFoldDB" id="A0AA48I161"/>
<evidence type="ECO:0000313" key="3">
    <source>
        <dbReference type="Proteomes" id="UP001233271"/>
    </source>
</evidence>
<keyword evidence="1" id="KW-1133">Transmembrane helix</keyword>
<dbReference type="KEGG" id="ccac:CcaHIS019_0205780"/>
<dbReference type="RefSeq" id="XP_060454482.1">
    <property type="nucleotide sequence ID" value="XM_060597605.1"/>
</dbReference>
<proteinExistence type="predicted"/>
<gene>
    <name evidence="2" type="ORF">CcaverHIS019_0205780</name>
</gene>
<keyword evidence="1" id="KW-0812">Transmembrane</keyword>
<protein>
    <submittedName>
        <fullName evidence="2">Uncharacterized protein</fullName>
    </submittedName>
</protein>